<organism evidence="1 2">
    <name type="scientific">Hyphococcus flavus</name>
    <dbReference type="NCBI Taxonomy" id="1866326"/>
    <lineage>
        <taxon>Bacteria</taxon>
        <taxon>Pseudomonadati</taxon>
        <taxon>Pseudomonadota</taxon>
        <taxon>Alphaproteobacteria</taxon>
        <taxon>Parvularculales</taxon>
        <taxon>Parvularculaceae</taxon>
        <taxon>Hyphococcus</taxon>
    </lineage>
</organism>
<gene>
    <name evidence="1" type="ORF">PUV54_07170</name>
</gene>
<dbReference type="Proteomes" id="UP001214043">
    <property type="component" value="Chromosome"/>
</dbReference>
<accession>A0AAE9ZHZ7</accession>
<evidence type="ECO:0000313" key="1">
    <source>
        <dbReference type="EMBL" id="WDI32977.1"/>
    </source>
</evidence>
<reference evidence="1" key="1">
    <citation type="submission" date="2023-02" db="EMBL/GenBank/DDBJ databases">
        <title>Genome sequence of Hyphococcus flavus.</title>
        <authorList>
            <person name="Rong J.-C."/>
            <person name="Zhao Q."/>
            <person name="Yi M."/>
            <person name="Wu J.-Y."/>
        </authorList>
    </citation>
    <scope>NUCLEOTIDE SEQUENCE</scope>
    <source>
        <strain evidence="1">MCCC 1K03223</strain>
    </source>
</reference>
<name>A0AAE9ZHZ7_9PROT</name>
<evidence type="ECO:0000313" key="2">
    <source>
        <dbReference type="Proteomes" id="UP001214043"/>
    </source>
</evidence>
<dbReference type="KEGG" id="hfl:PUV54_07170"/>
<dbReference type="RefSeq" id="WP_274494933.1">
    <property type="nucleotide sequence ID" value="NZ_CP118166.1"/>
</dbReference>
<proteinExistence type="predicted"/>
<keyword evidence="2" id="KW-1185">Reference proteome</keyword>
<dbReference type="AlphaFoldDB" id="A0AAE9ZHZ7"/>
<dbReference type="EMBL" id="CP118166">
    <property type="protein sequence ID" value="WDI32977.1"/>
    <property type="molecule type" value="Genomic_DNA"/>
</dbReference>
<sequence>MTQSEELHWKGLSELVDSSLKSRVIALADKPKSRPKLVEMFHHKIFFEPSFVREIGKKGTEKQTLNLLKHLGAPSEALMLNNSNNCAGEWRLLEDAVSGCFGWCGGQIVSCIAGQLLFHESDEPEMRSVIFKPQKTI</sequence>
<protein>
    <submittedName>
        <fullName evidence="1">Uncharacterized protein</fullName>
    </submittedName>
</protein>